<dbReference type="SUPFAM" id="SSF53271">
    <property type="entry name" value="PRTase-like"/>
    <property type="match status" value="1"/>
</dbReference>
<evidence type="ECO:0000256" key="2">
    <source>
        <dbReference type="ARBA" id="ARBA00011971"/>
    </source>
</evidence>
<dbReference type="GO" id="GO:0044205">
    <property type="term" value="P:'de novo' UMP biosynthetic process"/>
    <property type="evidence" value="ECO:0007669"/>
    <property type="project" value="UniProtKB-UniPathway"/>
</dbReference>
<evidence type="ECO:0000313" key="9">
    <source>
        <dbReference type="Proteomes" id="UP001253637"/>
    </source>
</evidence>
<dbReference type="Proteomes" id="UP001253637">
    <property type="component" value="Segment"/>
</dbReference>
<keyword evidence="4" id="KW-0808">Transferase</keyword>
<sequence>MEATTLSTTASAPAPPTAHQSALLRWGSADPTARRATAEAVADHLVRTGAVQLRPRAFFTFASGFTTPAYCDLRLALGDVDARRAIADALAAAVRDRFLGGGDSRSDAVTVVGVATGGIPYATGAADRLGLPLAYVRSAPKDHGTGRRVEGGLIQGGRCVVVDDVFGSGAAALDAVRALQDYGAEVLGVCGVFSYDFDTLTSSVAAAGVPFVRLVDFATTVDRAQSVGVIDSTERDLVRAWYAPRSAWRSSA</sequence>
<dbReference type="HAMAP" id="MF_01208">
    <property type="entry name" value="PyrE"/>
    <property type="match status" value="1"/>
</dbReference>
<dbReference type="GO" id="GO:0004588">
    <property type="term" value="F:orotate phosphoribosyltransferase activity"/>
    <property type="evidence" value="ECO:0007669"/>
    <property type="project" value="UniProtKB-EC"/>
</dbReference>
<feature type="region of interest" description="Disordered" evidence="6">
    <location>
        <begin position="1"/>
        <end position="22"/>
    </location>
</feature>
<accession>A0A811BRQ6</accession>
<keyword evidence="5" id="KW-0665">Pyrimidine biosynthesis</keyword>
<dbReference type="InterPro" id="IPR029057">
    <property type="entry name" value="PRTase-like"/>
</dbReference>
<dbReference type="CDD" id="cd06223">
    <property type="entry name" value="PRTases_typeI"/>
    <property type="match status" value="1"/>
</dbReference>
<name>A0A811BRQ6_9VIRU</name>
<organism evidence="8 9">
    <name type="scientific">Pandoravirus japonicus</name>
    <dbReference type="NCBI Taxonomy" id="2823154"/>
    <lineage>
        <taxon>Viruses</taxon>
        <taxon>Pandoravirus</taxon>
    </lineage>
</organism>
<keyword evidence="3 8" id="KW-0328">Glycosyltransferase</keyword>
<evidence type="ECO:0000256" key="4">
    <source>
        <dbReference type="ARBA" id="ARBA00022679"/>
    </source>
</evidence>
<feature type="domain" description="Phosphoribosyltransferase" evidence="7">
    <location>
        <begin position="86"/>
        <end position="192"/>
    </location>
</feature>
<dbReference type="PANTHER" id="PTHR19278">
    <property type="entry name" value="OROTATE PHOSPHORIBOSYLTRANSFERASE"/>
    <property type="match status" value="1"/>
</dbReference>
<dbReference type="Pfam" id="PF00156">
    <property type="entry name" value="Pribosyltran"/>
    <property type="match status" value="1"/>
</dbReference>
<dbReference type="EC" id="2.4.2.10" evidence="2"/>
<evidence type="ECO:0000313" key="8">
    <source>
        <dbReference type="EMBL" id="BCU03021.1"/>
    </source>
</evidence>
<evidence type="ECO:0000256" key="3">
    <source>
        <dbReference type="ARBA" id="ARBA00022676"/>
    </source>
</evidence>
<reference evidence="8" key="1">
    <citation type="submission" date="2021-04" db="EMBL/GenBank/DDBJ databases">
        <title>Draft Genome Sequence of Pandoravirus japonicus, Isolated from the Sabaishi River of Niigata, Japan.</title>
        <authorList>
            <person name="Hosokawa N."/>
            <person name="Takahashi H."/>
            <person name="Aoki K."/>
            <person name="Takemura M."/>
        </authorList>
    </citation>
    <scope>NUCLEOTIDE SEQUENCE</scope>
</reference>
<evidence type="ECO:0000256" key="6">
    <source>
        <dbReference type="SAM" id="MobiDB-lite"/>
    </source>
</evidence>
<evidence type="ECO:0000259" key="7">
    <source>
        <dbReference type="Pfam" id="PF00156"/>
    </source>
</evidence>
<dbReference type="EMBL" id="LC625835">
    <property type="protein sequence ID" value="BCU03021.1"/>
    <property type="molecule type" value="Genomic_DNA"/>
</dbReference>
<feature type="compositionally biased region" description="Low complexity" evidence="6">
    <location>
        <begin position="1"/>
        <end position="12"/>
    </location>
</feature>
<dbReference type="Gene3D" id="3.40.50.2020">
    <property type="match status" value="1"/>
</dbReference>
<dbReference type="InterPro" id="IPR000836">
    <property type="entry name" value="PRTase_dom"/>
</dbReference>
<protein>
    <recommendedName>
        <fullName evidence="2">orotate phosphoribosyltransferase</fullName>
        <ecNumber evidence="2">2.4.2.10</ecNumber>
    </recommendedName>
</protein>
<proteinExistence type="inferred from homology"/>
<dbReference type="PANTHER" id="PTHR19278:SF9">
    <property type="entry name" value="URIDINE 5'-MONOPHOSPHATE SYNTHASE"/>
    <property type="match status" value="1"/>
</dbReference>
<dbReference type="UniPathway" id="UPA00070">
    <property type="reaction ID" value="UER00119"/>
</dbReference>
<comment type="pathway">
    <text evidence="1">Pyrimidine metabolism; UMP biosynthesis via de novo pathway; UMP from orotate: step 1/2.</text>
</comment>
<dbReference type="InterPro" id="IPR023031">
    <property type="entry name" value="OPRT"/>
</dbReference>
<evidence type="ECO:0000256" key="5">
    <source>
        <dbReference type="ARBA" id="ARBA00022975"/>
    </source>
</evidence>
<dbReference type="GO" id="GO:0019856">
    <property type="term" value="P:pyrimidine nucleobase biosynthetic process"/>
    <property type="evidence" value="ECO:0007669"/>
    <property type="project" value="TreeGrafter"/>
</dbReference>
<evidence type="ECO:0000256" key="1">
    <source>
        <dbReference type="ARBA" id="ARBA00004889"/>
    </source>
</evidence>